<organism evidence="1 2">
    <name type="scientific">Paractinoplanes abujensis</name>
    <dbReference type="NCBI Taxonomy" id="882441"/>
    <lineage>
        <taxon>Bacteria</taxon>
        <taxon>Bacillati</taxon>
        <taxon>Actinomycetota</taxon>
        <taxon>Actinomycetes</taxon>
        <taxon>Micromonosporales</taxon>
        <taxon>Micromonosporaceae</taxon>
        <taxon>Paractinoplanes</taxon>
    </lineage>
</organism>
<accession>A0A7W7CSM9</accession>
<proteinExistence type="predicted"/>
<reference evidence="1 2" key="1">
    <citation type="submission" date="2020-08" db="EMBL/GenBank/DDBJ databases">
        <title>Sequencing the genomes of 1000 actinobacteria strains.</title>
        <authorList>
            <person name="Klenk H.-P."/>
        </authorList>
    </citation>
    <scope>NUCLEOTIDE SEQUENCE [LARGE SCALE GENOMIC DNA]</scope>
    <source>
        <strain evidence="1 2">DSM 45518</strain>
    </source>
</reference>
<name>A0A7W7CSM9_9ACTN</name>
<dbReference type="RefSeq" id="WP_184952197.1">
    <property type="nucleotide sequence ID" value="NZ_BOMC01000056.1"/>
</dbReference>
<dbReference type="Proteomes" id="UP000542742">
    <property type="component" value="Unassembled WGS sequence"/>
</dbReference>
<evidence type="ECO:0000313" key="1">
    <source>
        <dbReference type="EMBL" id="MBB4693604.1"/>
    </source>
</evidence>
<gene>
    <name evidence="1" type="ORF">BKA14_003752</name>
</gene>
<sequence>MDLTPEENELLLAGLFALGESTKRGAGWGARFAARRMRADIFETTVQLALSLPAARELVGRTLDATGARISETQAFLGSGAMNTNPAVVTVTVREQKGQVVATVRGVAKEGLIPQRAGRKAARRIAGHLTG</sequence>
<protein>
    <submittedName>
        <fullName evidence="1">Uncharacterized protein</fullName>
    </submittedName>
</protein>
<dbReference type="EMBL" id="JACHMF010000001">
    <property type="protein sequence ID" value="MBB4693604.1"/>
    <property type="molecule type" value="Genomic_DNA"/>
</dbReference>
<comment type="caution">
    <text evidence="1">The sequence shown here is derived from an EMBL/GenBank/DDBJ whole genome shotgun (WGS) entry which is preliminary data.</text>
</comment>
<dbReference type="AlphaFoldDB" id="A0A7W7CSM9"/>
<keyword evidence="2" id="KW-1185">Reference proteome</keyword>
<evidence type="ECO:0000313" key="2">
    <source>
        <dbReference type="Proteomes" id="UP000542742"/>
    </source>
</evidence>